<evidence type="ECO:0000313" key="2">
    <source>
        <dbReference type="EMBL" id="OMI33423.1"/>
    </source>
</evidence>
<keyword evidence="3" id="KW-1185">Reference proteome</keyword>
<dbReference type="RefSeq" id="WP_065960691.1">
    <property type="nucleotide sequence ID" value="NZ_ASQP01000535.1"/>
</dbReference>
<protein>
    <submittedName>
        <fullName evidence="2">Fosmidmycin resistance protein</fullName>
    </submittedName>
</protein>
<dbReference type="AlphaFoldDB" id="A0A1R1S5C4"/>
<dbReference type="GeneID" id="96743026"/>
<evidence type="ECO:0000313" key="3">
    <source>
        <dbReference type="Proteomes" id="UP000186168"/>
    </source>
</evidence>
<organism evidence="2 3">
    <name type="scientific">Streptomyces sparsogenes DSM 40356</name>
    <dbReference type="NCBI Taxonomy" id="1331668"/>
    <lineage>
        <taxon>Bacteria</taxon>
        <taxon>Bacillati</taxon>
        <taxon>Actinomycetota</taxon>
        <taxon>Actinomycetes</taxon>
        <taxon>Kitasatosporales</taxon>
        <taxon>Streptomycetaceae</taxon>
        <taxon>Streptomyces</taxon>
    </lineage>
</organism>
<proteinExistence type="predicted"/>
<reference evidence="2 3" key="1">
    <citation type="submission" date="2013-05" db="EMBL/GenBank/DDBJ databases">
        <title>Genome sequence of Streptomyces sparsogenes DSM 40356.</title>
        <authorList>
            <person name="Coyne S."/>
            <person name="Seebeck F.P."/>
        </authorList>
    </citation>
    <scope>NUCLEOTIDE SEQUENCE [LARGE SCALE GENOMIC DNA]</scope>
    <source>
        <strain evidence="2 3">DSM 40356</strain>
    </source>
</reference>
<name>A0A1R1S5C4_9ACTN</name>
<accession>A0A1R1S5C4</accession>
<comment type="caution">
    <text evidence="2">The sequence shown here is derived from an EMBL/GenBank/DDBJ whole genome shotgun (WGS) entry which is preliminary data.</text>
</comment>
<gene>
    <name evidence="2" type="ORF">SPAR_41514</name>
</gene>
<dbReference type="EMBL" id="ASQP01000535">
    <property type="protein sequence ID" value="OMI33423.1"/>
    <property type="molecule type" value="Genomic_DNA"/>
</dbReference>
<dbReference type="STRING" id="67365.GCA_001704635_05427"/>
<evidence type="ECO:0000256" key="1">
    <source>
        <dbReference type="SAM" id="MobiDB-lite"/>
    </source>
</evidence>
<sequence length="97" mass="9473">MRRTTVGTAGGITLGLTASIGGLASPGVGALADATSLRSALAPLALMPMLSRGCCSTLPEPGVPQPPAAAPEKGDGTGAALSANATLTPEPNRLPRR</sequence>
<dbReference type="Proteomes" id="UP000186168">
    <property type="component" value="Unassembled WGS sequence"/>
</dbReference>
<feature type="region of interest" description="Disordered" evidence="1">
    <location>
        <begin position="57"/>
        <end position="97"/>
    </location>
</feature>